<dbReference type="Proteomes" id="UP000035642">
    <property type="component" value="Unassembled WGS sequence"/>
</dbReference>
<proteinExistence type="inferred from homology"/>
<evidence type="ECO:0000256" key="2">
    <source>
        <dbReference type="ARBA" id="ARBA00020829"/>
    </source>
</evidence>
<dbReference type="GO" id="GO:0005634">
    <property type="term" value="C:nucleus"/>
    <property type="evidence" value="ECO:0007669"/>
    <property type="project" value="TreeGrafter"/>
</dbReference>
<accession>A0A0K0DD85</accession>
<reference evidence="3" key="1">
    <citation type="submission" date="2012-09" db="EMBL/GenBank/DDBJ databases">
        <authorList>
            <person name="Martin A.A."/>
        </authorList>
    </citation>
    <scope>NUCLEOTIDE SEQUENCE</scope>
</reference>
<dbReference type="PANTHER" id="PTHR22504:SF0">
    <property type="entry name" value="REPRESSOR OF RNA POLYMERASE III TRANSCRIPTION MAF1 HOMOLOG"/>
    <property type="match status" value="1"/>
</dbReference>
<dbReference type="GO" id="GO:0000994">
    <property type="term" value="F:RNA polymerase III core binding"/>
    <property type="evidence" value="ECO:0007669"/>
    <property type="project" value="TreeGrafter"/>
</dbReference>
<sequence length="157" mass="17880">MRHLSEAGHSGSETDADDFVLLDSISKRTLFDLIGVLNIAYPDYDFSNVKSSSFSLIPSVDIVMKAVDSKFYATVNGYAYMKDELWLAVSSEIQPNDCRIYSFKSNYSDDPFSEDGCLWWLNFFFHNKTLKRVLLLSCRAMSQSAAVNDPLWDLEDE</sequence>
<dbReference type="Gene3D" id="3.40.1000.50">
    <property type="entry name" value="Repressor of RNA polymerase III transcription Maf1"/>
    <property type="match status" value="1"/>
</dbReference>
<organism evidence="3 4">
    <name type="scientific">Angiostrongylus cantonensis</name>
    <name type="common">Rat lungworm</name>
    <dbReference type="NCBI Taxonomy" id="6313"/>
    <lineage>
        <taxon>Eukaryota</taxon>
        <taxon>Metazoa</taxon>
        <taxon>Ecdysozoa</taxon>
        <taxon>Nematoda</taxon>
        <taxon>Chromadorea</taxon>
        <taxon>Rhabditida</taxon>
        <taxon>Rhabditina</taxon>
        <taxon>Rhabditomorpha</taxon>
        <taxon>Strongyloidea</taxon>
        <taxon>Metastrongylidae</taxon>
        <taxon>Angiostrongylus</taxon>
    </lineage>
</organism>
<dbReference type="WBParaSite" id="ACAC_0000864701-mRNA-1">
    <property type="protein sequence ID" value="ACAC_0000864701-mRNA-1"/>
    <property type="gene ID" value="ACAC_0000864701"/>
</dbReference>
<dbReference type="AlphaFoldDB" id="A0A0K0DD85"/>
<evidence type="ECO:0000313" key="3">
    <source>
        <dbReference type="Proteomes" id="UP000035642"/>
    </source>
</evidence>
<reference evidence="4" key="2">
    <citation type="submission" date="2017-02" db="UniProtKB">
        <authorList>
            <consortium name="WormBaseParasite"/>
        </authorList>
    </citation>
    <scope>IDENTIFICATION</scope>
</reference>
<evidence type="ECO:0000313" key="4">
    <source>
        <dbReference type="WBParaSite" id="ACAC_0000864701-mRNA-1"/>
    </source>
</evidence>
<protein>
    <recommendedName>
        <fullName evidence="2">Repressor of RNA polymerase III transcription MAF1 homolog</fullName>
    </recommendedName>
</protein>
<dbReference type="Pfam" id="PF09174">
    <property type="entry name" value="Maf1"/>
    <property type="match status" value="1"/>
</dbReference>
<dbReference type="STRING" id="6313.A0A0K0DD85"/>
<dbReference type="InterPro" id="IPR038564">
    <property type="entry name" value="Maf1_sf"/>
</dbReference>
<keyword evidence="3" id="KW-1185">Reference proteome</keyword>
<dbReference type="GO" id="GO:0016480">
    <property type="term" value="P:negative regulation of transcription by RNA polymerase III"/>
    <property type="evidence" value="ECO:0007669"/>
    <property type="project" value="InterPro"/>
</dbReference>
<comment type="similarity">
    <text evidence="1">Belongs to the MAF1 family.</text>
</comment>
<dbReference type="PANTHER" id="PTHR22504">
    <property type="entry name" value="REPRESSOR OF RNA POLYMERASE III TRANSCRIPTION MAF1"/>
    <property type="match status" value="1"/>
</dbReference>
<name>A0A0K0DD85_ANGCA</name>
<evidence type="ECO:0000256" key="1">
    <source>
        <dbReference type="ARBA" id="ARBA00006231"/>
    </source>
</evidence>
<dbReference type="InterPro" id="IPR015257">
    <property type="entry name" value="Maf1"/>
</dbReference>